<sequence>MENIKMIMETINRFEAAISRLYDAFHSNKLNPECNKQCAVGNICDNKDAWKHFSDFHGSIQLNYVGIVHQRLGRKINGYLPIELLKIEATFLKTCGFQIPLRGFSKHRKIPIPKEVLFEGMVSVIELLCEFDNIPNPMAYEAIFRNEVVSKMGAQIITEIVDV</sequence>
<dbReference type="RefSeq" id="WP_235906067.1">
    <property type="nucleotide sequence ID" value="NZ_BKCF01000001.1"/>
</dbReference>
<protein>
    <recommendedName>
        <fullName evidence="3">Na(+)-translocating NADH-quinone reductase subunit F</fullName>
    </recommendedName>
</protein>
<dbReference type="EMBL" id="BKCF01000001">
    <property type="protein sequence ID" value="GEQ85719.1"/>
    <property type="molecule type" value="Genomic_DNA"/>
</dbReference>
<name>A0A5J4FZT5_9FLAO</name>
<organism evidence="1 2">
    <name type="scientific">Patiriisocius marinistellae</name>
    <dbReference type="NCBI Taxonomy" id="2494560"/>
    <lineage>
        <taxon>Bacteria</taxon>
        <taxon>Pseudomonadati</taxon>
        <taxon>Bacteroidota</taxon>
        <taxon>Flavobacteriia</taxon>
        <taxon>Flavobacteriales</taxon>
        <taxon>Flavobacteriaceae</taxon>
        <taxon>Patiriisocius</taxon>
    </lineage>
</organism>
<proteinExistence type="predicted"/>
<evidence type="ECO:0008006" key="3">
    <source>
        <dbReference type="Google" id="ProtNLM"/>
    </source>
</evidence>
<gene>
    <name evidence="1" type="ORF">ULMS_12270</name>
</gene>
<comment type="caution">
    <text evidence="1">The sequence shown here is derived from an EMBL/GenBank/DDBJ whole genome shotgun (WGS) entry which is preliminary data.</text>
</comment>
<keyword evidence="2" id="KW-1185">Reference proteome</keyword>
<accession>A0A5J4FZT5</accession>
<dbReference type="AlphaFoldDB" id="A0A5J4FZT5"/>
<evidence type="ECO:0000313" key="1">
    <source>
        <dbReference type="EMBL" id="GEQ85719.1"/>
    </source>
</evidence>
<dbReference type="Proteomes" id="UP000326994">
    <property type="component" value="Unassembled WGS sequence"/>
</dbReference>
<reference evidence="1 2" key="1">
    <citation type="submission" date="2019-08" db="EMBL/GenBank/DDBJ databases">
        <title>Ulvibacter marinistellae sp. nov., isolated from a starfish, Patiria pectinifera.</title>
        <authorList>
            <person name="Kawano K."/>
            <person name="Ushijima N."/>
            <person name="Kihara M."/>
            <person name="Itoh H."/>
        </authorList>
    </citation>
    <scope>NUCLEOTIDE SEQUENCE [LARGE SCALE GENOMIC DNA]</scope>
    <source>
        <strain evidence="1 2">KK4</strain>
    </source>
</reference>
<evidence type="ECO:0000313" key="2">
    <source>
        <dbReference type="Proteomes" id="UP000326994"/>
    </source>
</evidence>